<feature type="site" description="Interaction with substrate tRNA" evidence="10">
    <location>
        <position position="153"/>
    </location>
</feature>
<dbReference type="HAMAP" id="MF_00185">
    <property type="entry name" value="IPP_trans"/>
    <property type="match status" value="1"/>
</dbReference>
<evidence type="ECO:0000256" key="13">
    <source>
        <dbReference type="RuleBase" id="RU003785"/>
    </source>
</evidence>
<evidence type="ECO:0000256" key="8">
    <source>
        <dbReference type="ARBA" id="ARBA00022842"/>
    </source>
</evidence>
<dbReference type="GO" id="GO:0052381">
    <property type="term" value="F:tRNA dimethylallyltransferase activity"/>
    <property type="evidence" value="ECO:0007669"/>
    <property type="project" value="UniProtKB-UniRule"/>
</dbReference>
<evidence type="ECO:0000256" key="4">
    <source>
        <dbReference type="ARBA" id="ARBA00022679"/>
    </source>
</evidence>
<dbReference type="NCBIfam" id="TIGR00174">
    <property type="entry name" value="miaA"/>
    <property type="match status" value="1"/>
</dbReference>
<evidence type="ECO:0000256" key="9">
    <source>
        <dbReference type="ARBA" id="ARBA00049563"/>
    </source>
</evidence>
<evidence type="ECO:0000256" key="11">
    <source>
        <dbReference type="RuleBase" id="RU003783"/>
    </source>
</evidence>
<dbReference type="AlphaFoldDB" id="A0A1G1Y000"/>
<keyword evidence="6 10" id="KW-0547">Nucleotide-binding</keyword>
<protein>
    <recommendedName>
        <fullName evidence="10">tRNA dimethylallyltransferase</fullName>
        <ecNumber evidence="10">2.5.1.75</ecNumber>
    </recommendedName>
    <alternativeName>
        <fullName evidence="10">Dimethylallyl diphosphate:tRNA dimethylallyltransferase</fullName>
        <shortName evidence="10">DMAPP:tRNA dimethylallyltransferase</shortName>
        <shortName evidence="10">DMATase</shortName>
    </alternativeName>
    <alternativeName>
        <fullName evidence="10">Isopentenyl-diphosphate:tRNA isopentenyltransferase</fullName>
        <shortName evidence="10">IPP transferase</shortName>
        <shortName evidence="10">IPPT</shortName>
        <shortName evidence="10">IPTase</shortName>
    </alternativeName>
</protein>
<dbReference type="PANTHER" id="PTHR11088">
    <property type="entry name" value="TRNA DIMETHYLALLYLTRANSFERASE"/>
    <property type="match status" value="1"/>
</dbReference>
<dbReference type="Gene3D" id="1.10.20.140">
    <property type="match status" value="1"/>
</dbReference>
<dbReference type="Pfam" id="PF01745">
    <property type="entry name" value="IPT"/>
    <property type="match status" value="1"/>
</dbReference>
<comment type="similarity">
    <text evidence="3 10 13">Belongs to the IPP transferase family.</text>
</comment>
<reference evidence="14 15" key="1">
    <citation type="journal article" date="2016" name="Nat. Commun.">
        <title>Thousands of microbial genomes shed light on interconnected biogeochemical processes in an aquifer system.</title>
        <authorList>
            <person name="Anantharaman K."/>
            <person name="Brown C.T."/>
            <person name="Hug L.A."/>
            <person name="Sharon I."/>
            <person name="Castelle C.J."/>
            <person name="Probst A.J."/>
            <person name="Thomas B.C."/>
            <person name="Singh A."/>
            <person name="Wilkins M.J."/>
            <person name="Karaoz U."/>
            <person name="Brodie E.L."/>
            <person name="Williams K.H."/>
            <person name="Hubbard S.S."/>
            <person name="Banfield J.F."/>
        </authorList>
    </citation>
    <scope>NUCLEOTIDE SEQUENCE [LARGE SCALE GENOMIC DNA]</scope>
</reference>
<keyword evidence="4 10" id="KW-0808">Transferase</keyword>
<comment type="catalytic activity">
    <reaction evidence="9 10 11">
        <text>adenosine(37) in tRNA + dimethylallyl diphosphate = N(6)-dimethylallyladenosine(37) in tRNA + diphosphate</text>
        <dbReference type="Rhea" id="RHEA:26482"/>
        <dbReference type="Rhea" id="RHEA-COMP:10162"/>
        <dbReference type="Rhea" id="RHEA-COMP:10375"/>
        <dbReference type="ChEBI" id="CHEBI:33019"/>
        <dbReference type="ChEBI" id="CHEBI:57623"/>
        <dbReference type="ChEBI" id="CHEBI:74411"/>
        <dbReference type="ChEBI" id="CHEBI:74415"/>
        <dbReference type="EC" id="2.5.1.75"/>
    </reaction>
</comment>
<feature type="binding site" evidence="10">
    <location>
        <begin position="12"/>
        <end position="19"/>
    </location>
    <ligand>
        <name>ATP</name>
        <dbReference type="ChEBI" id="CHEBI:30616"/>
    </ligand>
</feature>
<dbReference type="GO" id="GO:0005524">
    <property type="term" value="F:ATP binding"/>
    <property type="evidence" value="ECO:0007669"/>
    <property type="project" value="UniProtKB-UniRule"/>
</dbReference>
<name>A0A1G1Y000_9BACT</name>
<dbReference type="EMBL" id="MHIE01000015">
    <property type="protein sequence ID" value="OGY45675.1"/>
    <property type="molecule type" value="Genomic_DNA"/>
</dbReference>
<proteinExistence type="inferred from homology"/>
<evidence type="ECO:0000256" key="5">
    <source>
        <dbReference type="ARBA" id="ARBA00022694"/>
    </source>
</evidence>
<keyword evidence="5 10" id="KW-0819">tRNA processing</keyword>
<evidence type="ECO:0000256" key="6">
    <source>
        <dbReference type="ARBA" id="ARBA00022741"/>
    </source>
</evidence>
<evidence type="ECO:0000256" key="3">
    <source>
        <dbReference type="ARBA" id="ARBA00005842"/>
    </source>
</evidence>
<feature type="region of interest" description="Interaction with substrate tRNA" evidence="10">
    <location>
        <begin position="37"/>
        <end position="40"/>
    </location>
</feature>
<dbReference type="InterPro" id="IPR027417">
    <property type="entry name" value="P-loop_NTPase"/>
</dbReference>
<sequence length="332" mass="38977">MQYKEKIIVILGPTATGKTKLAVKLAKRFGGEIISADSRQVYRGMDIGTGKDLREYIIKSQAPSPKSQINSKFKIQNSKLRQVPYHLIDITNPKKQFTVAEYQFLAYKTIDEILKRGKLPIICGGTGLYISAVVEGYAFPESQGTNRQSRIIRKNLSRLTFKQLLARLKKIDPATYKIIDQKNRRRVERALEIYYQTGKTKSEQLKKQKPPYNFLLLGLTFSRAVLSQRIEKRLQDRLEKQGMIDEVKRLQRQGLSWQRLDDFGLEYRFISRYLRRQISYDQMLSELKKAIVNFSKRQMTWFKADKKIRWFKNYPQAEQLVKRFTGFPLSRE</sequence>
<keyword evidence="8 10" id="KW-0460">Magnesium</keyword>
<dbReference type="GO" id="GO:0006400">
    <property type="term" value="P:tRNA modification"/>
    <property type="evidence" value="ECO:0007669"/>
    <property type="project" value="TreeGrafter"/>
</dbReference>
<comment type="cofactor">
    <cofactor evidence="1 10">
        <name>Mg(2+)</name>
        <dbReference type="ChEBI" id="CHEBI:18420"/>
    </cofactor>
</comment>
<dbReference type="STRING" id="1797535.A2744_00175"/>
<accession>A0A1G1Y000</accession>
<feature type="site" description="Interaction with substrate tRNA" evidence="10">
    <location>
        <position position="126"/>
    </location>
</feature>
<evidence type="ECO:0000313" key="15">
    <source>
        <dbReference type="Proteomes" id="UP000178240"/>
    </source>
</evidence>
<gene>
    <name evidence="10" type="primary">miaA</name>
    <name evidence="14" type="ORF">A2744_00175</name>
</gene>
<evidence type="ECO:0000256" key="2">
    <source>
        <dbReference type="ARBA" id="ARBA00003213"/>
    </source>
</evidence>
<dbReference type="InterPro" id="IPR018022">
    <property type="entry name" value="IPT"/>
</dbReference>
<comment type="subunit">
    <text evidence="10">Monomer.</text>
</comment>
<dbReference type="InterPro" id="IPR039657">
    <property type="entry name" value="Dimethylallyltransferase"/>
</dbReference>
<feature type="binding site" evidence="10">
    <location>
        <begin position="14"/>
        <end position="19"/>
    </location>
    <ligand>
        <name>substrate</name>
    </ligand>
</feature>
<comment type="caution">
    <text evidence="10">Lacks conserved residue(s) required for the propagation of feature annotation.</text>
</comment>
<evidence type="ECO:0000256" key="1">
    <source>
        <dbReference type="ARBA" id="ARBA00001946"/>
    </source>
</evidence>
<dbReference type="PANTHER" id="PTHR11088:SF60">
    <property type="entry name" value="TRNA DIMETHYLALLYLTRANSFERASE"/>
    <property type="match status" value="1"/>
</dbReference>
<dbReference type="Pfam" id="PF01715">
    <property type="entry name" value="IPPT"/>
    <property type="match status" value="1"/>
</dbReference>
<evidence type="ECO:0000256" key="10">
    <source>
        <dbReference type="HAMAP-Rule" id="MF_00185"/>
    </source>
</evidence>
<dbReference type="SUPFAM" id="SSF52540">
    <property type="entry name" value="P-loop containing nucleoside triphosphate hydrolases"/>
    <property type="match status" value="2"/>
</dbReference>
<organism evidence="14 15">
    <name type="scientific">Candidatus Buchananbacteria bacterium RIFCSPHIGHO2_01_FULL_44_11</name>
    <dbReference type="NCBI Taxonomy" id="1797535"/>
    <lineage>
        <taxon>Bacteria</taxon>
        <taxon>Candidatus Buchananiibacteriota</taxon>
    </lineage>
</organism>
<evidence type="ECO:0000256" key="7">
    <source>
        <dbReference type="ARBA" id="ARBA00022840"/>
    </source>
</evidence>
<comment type="function">
    <text evidence="2 10 12">Catalyzes the transfer of a dimethylallyl group onto the adenine at position 37 in tRNAs that read codons beginning with uridine, leading to the formation of N6-(dimethylallyl)adenosine (i(6)A).</text>
</comment>
<evidence type="ECO:0000313" key="14">
    <source>
        <dbReference type="EMBL" id="OGY45675.1"/>
    </source>
</evidence>
<comment type="caution">
    <text evidence="14">The sequence shown here is derived from an EMBL/GenBank/DDBJ whole genome shotgun (WGS) entry which is preliminary data.</text>
</comment>
<keyword evidence="7 10" id="KW-0067">ATP-binding</keyword>
<dbReference type="EC" id="2.5.1.75" evidence="10"/>
<evidence type="ECO:0000256" key="12">
    <source>
        <dbReference type="RuleBase" id="RU003784"/>
    </source>
</evidence>
<dbReference type="Gene3D" id="3.40.50.300">
    <property type="entry name" value="P-loop containing nucleotide triphosphate hydrolases"/>
    <property type="match status" value="1"/>
</dbReference>
<dbReference type="Proteomes" id="UP000178240">
    <property type="component" value="Unassembled WGS sequence"/>
</dbReference>